<gene>
    <name evidence="5" type="ORF">MGWOODY_XGa316</name>
</gene>
<evidence type="ECO:0000256" key="2">
    <source>
        <dbReference type="ARBA" id="ARBA00022679"/>
    </source>
</evidence>
<dbReference type="Gene3D" id="3.40.47.10">
    <property type="match status" value="1"/>
</dbReference>
<feature type="domain" description="Thiolase-like protein type 1 additional C-terminal" evidence="4">
    <location>
        <begin position="419"/>
        <end position="497"/>
    </location>
</feature>
<comment type="similarity">
    <text evidence="1">Belongs to the thiolase-like superfamily. Thiolase family.</text>
</comment>
<dbReference type="Pfam" id="PF18313">
    <property type="entry name" value="TLP1_add_C"/>
    <property type="match status" value="1"/>
</dbReference>
<evidence type="ECO:0000256" key="1">
    <source>
        <dbReference type="ARBA" id="ARBA00010982"/>
    </source>
</evidence>
<name>A0A170PQZ2_9ZZZZ</name>
<proteinExistence type="inferred from homology"/>
<dbReference type="EMBL" id="CZRL01000059">
    <property type="protein sequence ID" value="CUS51259.1"/>
    <property type="molecule type" value="Genomic_DNA"/>
</dbReference>
<reference evidence="5" key="1">
    <citation type="submission" date="2015-10" db="EMBL/GenBank/DDBJ databases">
        <authorList>
            <person name="Gilbert D.G."/>
        </authorList>
    </citation>
    <scope>NUCLEOTIDE SEQUENCE</scope>
</reference>
<keyword evidence="3" id="KW-0012">Acyltransferase</keyword>
<dbReference type="SUPFAM" id="SSF53901">
    <property type="entry name" value="Thiolase-like"/>
    <property type="match status" value="1"/>
</dbReference>
<evidence type="ECO:0000259" key="4">
    <source>
        <dbReference type="Pfam" id="PF18313"/>
    </source>
</evidence>
<organism evidence="5">
    <name type="scientific">hydrothermal vent metagenome</name>
    <dbReference type="NCBI Taxonomy" id="652676"/>
    <lineage>
        <taxon>unclassified sequences</taxon>
        <taxon>metagenomes</taxon>
        <taxon>ecological metagenomes</taxon>
    </lineage>
</organism>
<sequence>MKLLDPVIVGVAQVSQREDDPLVARSPLDLMVDAVSQAALDSGNPKILKSIDSVRVVRGMWGYQNPAQCIADELDLSKIETGLTSLGGNYVQTLANQSFLDIQSGHLDTIVLTGAECGRTQSRARSAGLTLDWDPVSVTPGQDPISRAEGATLPDVFIGSHRNTRHEAELQRGIRHPIQYYPLFEIALRSASGETVPDHLQKIARLWSGFSAIAKNNPDAWIQREFSAQEIATPTEFNRPVSLPYPKLMNSNNSVDQGAALIVTSSAKAKQLGISRDRWIYPHASTEAWDHLYVSERDNLHSSPAIRLAAARLFELTNLDAESFDYVDLYSCFPSAVQIAANEIGLCLDRPLTVTGGLTFAGGPWNNYVMHAIARTAILLRSNPAALALVTANGGLLTKHALCIYSGTPPQRPFTWANLQKDVDGLYRRPIKTSHEGEATIETYTVMYENQSPCVAHAACLLDDGQRTWANILDPDIIASMITSEFCGRSGTIDTNGHFTPYR</sequence>
<evidence type="ECO:0000256" key="3">
    <source>
        <dbReference type="ARBA" id="ARBA00023315"/>
    </source>
</evidence>
<dbReference type="InterPro" id="IPR016039">
    <property type="entry name" value="Thiolase-like"/>
</dbReference>
<accession>A0A170PQZ2</accession>
<evidence type="ECO:0000313" key="5">
    <source>
        <dbReference type="EMBL" id="CUS51259.1"/>
    </source>
</evidence>
<keyword evidence="2 5" id="KW-0808">Transferase</keyword>
<protein>
    <submittedName>
        <fullName evidence="5">Acetyl-CoA acetyltransferase</fullName>
    </submittedName>
</protein>
<dbReference type="AlphaFoldDB" id="A0A170PQZ2"/>
<dbReference type="Gene3D" id="2.40.50.840">
    <property type="match status" value="1"/>
</dbReference>
<dbReference type="PANTHER" id="PTHR18919">
    <property type="entry name" value="ACETYL-COA C-ACYLTRANSFERASE"/>
    <property type="match status" value="1"/>
</dbReference>
<dbReference type="PANTHER" id="PTHR18919:SF139">
    <property type="entry name" value="THIOLASE-LIKE PROTEIN TYPE 1 ADDITIONAL C-TERMINAL DOMAIN-CONTAINING PROTEIN"/>
    <property type="match status" value="1"/>
</dbReference>
<dbReference type="GO" id="GO:0016746">
    <property type="term" value="F:acyltransferase activity"/>
    <property type="evidence" value="ECO:0007669"/>
    <property type="project" value="UniProtKB-KW"/>
</dbReference>
<dbReference type="InterPro" id="IPR040771">
    <property type="entry name" value="TLP1_add_C"/>
</dbReference>